<keyword evidence="3" id="KW-1185">Reference proteome</keyword>
<dbReference type="RefSeq" id="WP_188570429.1">
    <property type="nucleotide sequence ID" value="NZ_BMFW01000003.1"/>
</dbReference>
<organism evidence="2 3">
    <name type="scientific">Arthrobacter liuii</name>
    <dbReference type="NCBI Taxonomy" id="1476996"/>
    <lineage>
        <taxon>Bacteria</taxon>
        <taxon>Bacillati</taxon>
        <taxon>Actinomycetota</taxon>
        <taxon>Actinomycetes</taxon>
        <taxon>Micrococcales</taxon>
        <taxon>Micrococcaceae</taxon>
        <taxon>Arthrobacter</taxon>
    </lineage>
</organism>
<feature type="region of interest" description="Disordered" evidence="1">
    <location>
        <begin position="155"/>
        <end position="175"/>
    </location>
</feature>
<dbReference type="Pfam" id="PF13826">
    <property type="entry name" value="Monooxy_af470-like"/>
    <property type="match status" value="1"/>
</dbReference>
<comment type="caution">
    <text evidence="2">The sequence shown here is derived from an EMBL/GenBank/DDBJ whole genome shotgun (WGS) entry which is preliminary data.</text>
</comment>
<dbReference type="Proteomes" id="UP000643279">
    <property type="component" value="Unassembled WGS sequence"/>
</dbReference>
<gene>
    <name evidence="2" type="ORF">GCM10007170_08350</name>
</gene>
<evidence type="ECO:0000313" key="3">
    <source>
        <dbReference type="Proteomes" id="UP000643279"/>
    </source>
</evidence>
<protein>
    <submittedName>
        <fullName evidence="2">Transcriptional regulator</fullName>
    </submittedName>
</protein>
<accession>A0ABQ2ALR7</accession>
<evidence type="ECO:0000313" key="2">
    <source>
        <dbReference type="EMBL" id="GGH91664.1"/>
    </source>
</evidence>
<evidence type="ECO:0000256" key="1">
    <source>
        <dbReference type="SAM" id="MobiDB-lite"/>
    </source>
</evidence>
<dbReference type="InterPro" id="IPR025444">
    <property type="entry name" value="Monooxy_af470"/>
</dbReference>
<dbReference type="EMBL" id="BMFW01000003">
    <property type="protein sequence ID" value="GGH91664.1"/>
    <property type="molecule type" value="Genomic_DNA"/>
</dbReference>
<name>A0ABQ2ALR7_9MICC</name>
<reference evidence="3" key="1">
    <citation type="journal article" date="2019" name="Int. J. Syst. Evol. Microbiol.">
        <title>The Global Catalogue of Microorganisms (GCM) 10K type strain sequencing project: providing services to taxonomists for standard genome sequencing and annotation.</title>
        <authorList>
            <consortium name="The Broad Institute Genomics Platform"/>
            <consortium name="The Broad Institute Genome Sequencing Center for Infectious Disease"/>
            <person name="Wu L."/>
            <person name="Ma J."/>
        </authorList>
    </citation>
    <scope>NUCLEOTIDE SEQUENCE [LARGE SCALE GENOMIC DNA]</scope>
    <source>
        <strain evidence="3">CGMCC 1.12778</strain>
    </source>
</reference>
<proteinExistence type="predicted"/>
<sequence>MAQQIFPGRCTADPGRDSVTVFLIGMRANRWWRIGKVAQVASAMPRMLRHLAADPSSGMLGFEQWFGRTTMMVSYWESPEHLRRFAADREAPHLEPWRRFMKELSGTGNVGIWHETYRVPATGIETVYSGMPLFGLAKATSQVPIGAGTHTAKQRFGKFTGHGTGTQTAHPDRIT</sequence>